<dbReference type="NCBIfam" id="TIGR00886">
    <property type="entry name" value="2A0108"/>
    <property type="match status" value="1"/>
</dbReference>
<dbReference type="SUPFAM" id="SSF103473">
    <property type="entry name" value="MFS general substrate transporter"/>
    <property type="match status" value="1"/>
</dbReference>
<feature type="transmembrane region" description="Helical" evidence="9">
    <location>
        <begin position="212"/>
        <end position="231"/>
    </location>
</feature>
<proteinExistence type="inferred from homology"/>
<evidence type="ECO:0000256" key="8">
    <source>
        <dbReference type="SAM" id="MobiDB-lite"/>
    </source>
</evidence>
<keyword evidence="5 9" id="KW-1133">Transmembrane helix</keyword>
<dbReference type="EMBL" id="BABT02000078">
    <property type="protein sequence ID" value="GAA96346.1"/>
    <property type="molecule type" value="Genomic_DNA"/>
</dbReference>
<comment type="caution">
    <text evidence="10">The sequence shown here is derived from an EMBL/GenBank/DDBJ whole genome shotgun (WGS) entry which is preliminary data.</text>
</comment>
<organism evidence="10 11">
    <name type="scientific">Mixia osmundae (strain CBS 9802 / IAM 14324 / JCM 22182 / KY 12970)</name>
    <dbReference type="NCBI Taxonomy" id="764103"/>
    <lineage>
        <taxon>Eukaryota</taxon>
        <taxon>Fungi</taxon>
        <taxon>Dikarya</taxon>
        <taxon>Basidiomycota</taxon>
        <taxon>Pucciniomycotina</taxon>
        <taxon>Mixiomycetes</taxon>
        <taxon>Mixiales</taxon>
        <taxon>Mixiaceae</taxon>
        <taxon>Mixia</taxon>
    </lineage>
</organism>
<feature type="transmembrane region" description="Helical" evidence="9">
    <location>
        <begin position="243"/>
        <end position="266"/>
    </location>
</feature>
<dbReference type="GO" id="GO:0015113">
    <property type="term" value="F:nitrite transmembrane transporter activity"/>
    <property type="evidence" value="ECO:0007669"/>
    <property type="project" value="InterPro"/>
</dbReference>
<dbReference type="InterPro" id="IPR036259">
    <property type="entry name" value="MFS_trans_sf"/>
</dbReference>
<reference evidence="10 11" key="2">
    <citation type="journal article" date="2012" name="Open Biol.">
        <title>Characteristics of nucleosomes and linker DNA regions on the genome of the basidiomycete Mixia osmundae revealed by mono- and dinucleosome mapping.</title>
        <authorList>
            <person name="Nishida H."/>
            <person name="Kondo S."/>
            <person name="Matsumoto T."/>
            <person name="Suzuki Y."/>
            <person name="Yoshikawa H."/>
            <person name="Taylor T.D."/>
            <person name="Sugiyama J."/>
        </authorList>
    </citation>
    <scope>NUCLEOTIDE SEQUENCE [LARGE SCALE GENOMIC DNA]</scope>
    <source>
        <strain evidence="11">CBS 9802 / IAM 14324 / JCM 22182 / KY 12970</strain>
    </source>
</reference>
<evidence type="ECO:0000313" key="10">
    <source>
        <dbReference type="EMBL" id="GAA96346.1"/>
    </source>
</evidence>
<evidence type="ECO:0000256" key="5">
    <source>
        <dbReference type="ARBA" id="ARBA00022989"/>
    </source>
</evidence>
<evidence type="ECO:0000256" key="4">
    <source>
        <dbReference type="ARBA" id="ARBA00022692"/>
    </source>
</evidence>
<keyword evidence="11" id="KW-1185">Reference proteome</keyword>
<comment type="similarity">
    <text evidence="2">Belongs to the major facilitator superfamily. Nitrate/nitrite porter (TC 2.A.1.8) family.</text>
</comment>
<dbReference type="GO" id="GO:0042128">
    <property type="term" value="P:nitrate assimilation"/>
    <property type="evidence" value="ECO:0007669"/>
    <property type="project" value="UniProtKB-KW"/>
</dbReference>
<evidence type="ECO:0000256" key="7">
    <source>
        <dbReference type="ARBA" id="ARBA00023136"/>
    </source>
</evidence>
<name>G7E0I6_MIXOS</name>
<reference evidence="10 11" key="1">
    <citation type="journal article" date="2011" name="J. Gen. Appl. Microbiol.">
        <title>Draft genome sequencing of the enigmatic basidiomycete Mixia osmundae.</title>
        <authorList>
            <person name="Nishida H."/>
            <person name="Nagatsuka Y."/>
            <person name="Sugiyama J."/>
        </authorList>
    </citation>
    <scope>NUCLEOTIDE SEQUENCE [LARGE SCALE GENOMIC DNA]</scope>
    <source>
        <strain evidence="11">CBS 9802 / IAM 14324 / JCM 22182 / KY 12970</strain>
    </source>
</reference>
<feature type="transmembrane region" description="Helical" evidence="9">
    <location>
        <begin position="505"/>
        <end position="526"/>
    </location>
</feature>
<evidence type="ECO:0000256" key="9">
    <source>
        <dbReference type="SAM" id="Phobius"/>
    </source>
</evidence>
<dbReference type="InterPro" id="IPR004737">
    <property type="entry name" value="NO3_transporter_NarK/NarU-like"/>
</dbReference>
<keyword evidence="3" id="KW-0813">Transport</keyword>
<keyword evidence="4 9" id="KW-0812">Transmembrane</keyword>
<dbReference type="Gene3D" id="1.20.1250.20">
    <property type="entry name" value="MFS general substrate transporter like domains"/>
    <property type="match status" value="2"/>
</dbReference>
<dbReference type="Pfam" id="PF07690">
    <property type="entry name" value="MFS_1"/>
    <property type="match status" value="1"/>
</dbReference>
<feature type="transmembrane region" description="Helical" evidence="9">
    <location>
        <begin position="532"/>
        <end position="550"/>
    </location>
</feature>
<protein>
    <recommendedName>
        <fullName evidence="12">Nitrate/nitrite transporter</fullName>
    </recommendedName>
</protein>
<dbReference type="OMA" id="TFWAWNL"/>
<sequence length="555" mass="59881">MSSSSPASSVEVNEKAQQQLKEQNTHDAIDGMAVSEQTKQGLRSGMHGPPKFSIKQLFSPPVINPTNLKSQTLCIFHPNRYALAFHLSWLGFFVAFLSWFAFPPLIPEIIRTDLKLTAIDVANSNIVSLSATLGVRWIVGPFVDRFGPRYVMASLLIIGAIPSGLAGTAHNAHTLYVLRFFIGILGGTFVPCQAWTTCFFDKNVVGTANALVGGWGNAGGGATFAIMVALYTRLLKDTTPHVAWRAAFAAVPVPVLFFVAALTLIFGPDHPAGKWSQRHTTPASAIAMKHGHQPQLDHSERAVIENKMTTDKEAQPGVQVRPADAEEEAEMEANVKSEVDIAVNEKLTMKSFVTIISDPLTWLPAVSYLTSFGAELFVDSNVANIIFAIFKTTSFTSITAGYWTSSYGLLNIITRPLGGLAGDLIYRKFGVAGKKYLMLGLGMANGLVFIGLGQYLKHHPTIARGAHLPTFMGLLLLSAIFDEMGNGAAFALVPHTAVRNNGLQSGLVGGMGNLGGIFFNLVIRYQTETGKAIWIIGIVVLIANAILLPIKTPKY</sequence>
<feature type="transmembrane region" description="Helical" evidence="9">
    <location>
        <begin position="436"/>
        <end position="456"/>
    </location>
</feature>
<dbReference type="OrthoDB" id="434240at2759"/>
<dbReference type="InterPro" id="IPR044772">
    <property type="entry name" value="NO3_transporter"/>
</dbReference>
<feature type="transmembrane region" description="Helical" evidence="9">
    <location>
        <begin position="176"/>
        <end position="200"/>
    </location>
</feature>
<dbReference type="AlphaFoldDB" id="G7E0I6"/>
<feature type="transmembrane region" description="Helical" evidence="9">
    <location>
        <begin position="81"/>
        <end position="102"/>
    </location>
</feature>
<feature type="transmembrane region" description="Helical" evidence="9">
    <location>
        <begin position="468"/>
        <end position="493"/>
    </location>
</feature>
<dbReference type="HOGENOM" id="CLU_024204_1_1_1"/>
<evidence type="ECO:0000256" key="6">
    <source>
        <dbReference type="ARBA" id="ARBA00023063"/>
    </source>
</evidence>
<dbReference type="RefSeq" id="XP_014566939.1">
    <property type="nucleotide sequence ID" value="XM_014711453.1"/>
</dbReference>
<dbReference type="STRING" id="764103.G7E0I6"/>
<accession>G7E0I6</accession>
<dbReference type="InParanoid" id="G7E0I6"/>
<keyword evidence="6" id="KW-0534">Nitrate assimilation</keyword>
<dbReference type="Proteomes" id="UP000009131">
    <property type="component" value="Unassembled WGS sequence"/>
</dbReference>
<dbReference type="eggNOG" id="ENOG502QPIC">
    <property type="taxonomic scope" value="Eukaryota"/>
</dbReference>
<keyword evidence="7 9" id="KW-0472">Membrane</keyword>
<dbReference type="GO" id="GO:0015112">
    <property type="term" value="F:nitrate transmembrane transporter activity"/>
    <property type="evidence" value="ECO:0007669"/>
    <property type="project" value="InterPro"/>
</dbReference>
<dbReference type="InterPro" id="IPR011701">
    <property type="entry name" value="MFS"/>
</dbReference>
<gene>
    <name evidence="10" type="primary">Mo03012</name>
    <name evidence="10" type="ORF">E5Q_03012</name>
</gene>
<evidence type="ECO:0000256" key="3">
    <source>
        <dbReference type="ARBA" id="ARBA00022448"/>
    </source>
</evidence>
<evidence type="ECO:0008006" key="12">
    <source>
        <dbReference type="Google" id="ProtNLM"/>
    </source>
</evidence>
<dbReference type="PANTHER" id="PTHR23515">
    <property type="entry name" value="HIGH-AFFINITY NITRATE TRANSPORTER 2.3"/>
    <property type="match status" value="1"/>
</dbReference>
<dbReference type="GO" id="GO:0016020">
    <property type="term" value="C:membrane"/>
    <property type="evidence" value="ECO:0007669"/>
    <property type="project" value="UniProtKB-SubCell"/>
</dbReference>
<evidence type="ECO:0000256" key="1">
    <source>
        <dbReference type="ARBA" id="ARBA00004141"/>
    </source>
</evidence>
<evidence type="ECO:0000313" key="11">
    <source>
        <dbReference type="Proteomes" id="UP000009131"/>
    </source>
</evidence>
<evidence type="ECO:0000256" key="2">
    <source>
        <dbReference type="ARBA" id="ARBA00008432"/>
    </source>
</evidence>
<feature type="transmembrane region" description="Helical" evidence="9">
    <location>
        <begin position="151"/>
        <end position="170"/>
    </location>
</feature>
<comment type="subcellular location">
    <subcellularLocation>
        <location evidence="1">Membrane</location>
        <topology evidence="1">Multi-pass membrane protein</topology>
    </subcellularLocation>
</comment>
<feature type="region of interest" description="Disordered" evidence="8">
    <location>
        <begin position="1"/>
        <end position="30"/>
    </location>
</feature>